<feature type="non-terminal residue" evidence="4">
    <location>
        <position position="499"/>
    </location>
</feature>
<feature type="domain" description="EAL" evidence="2">
    <location>
        <begin position="416"/>
        <end position="499"/>
    </location>
</feature>
<dbReference type="InterPro" id="IPR001633">
    <property type="entry name" value="EAL_dom"/>
</dbReference>
<reference evidence="4" key="1">
    <citation type="journal article" date="2020" name="mSystems">
        <title>Genome- and Community-Level Interaction Insights into Carbon Utilization and Element Cycling Functions of Hydrothermarchaeota in Hydrothermal Sediment.</title>
        <authorList>
            <person name="Zhou Z."/>
            <person name="Liu Y."/>
            <person name="Xu W."/>
            <person name="Pan J."/>
            <person name="Luo Z.H."/>
            <person name="Li M."/>
        </authorList>
    </citation>
    <scope>NUCLEOTIDE SEQUENCE [LARGE SCALE GENOMIC DNA]</scope>
    <source>
        <strain evidence="4">HyVt-507</strain>
    </source>
</reference>
<evidence type="ECO:0000256" key="1">
    <source>
        <dbReference type="SAM" id="Phobius"/>
    </source>
</evidence>
<keyword evidence="1" id="KW-1133">Transmembrane helix</keyword>
<dbReference type="EMBL" id="DRNH01000068">
    <property type="protein sequence ID" value="HFB53329.1"/>
    <property type="molecule type" value="Genomic_DNA"/>
</dbReference>
<dbReference type="PROSITE" id="PS50883">
    <property type="entry name" value="EAL"/>
    <property type="match status" value="1"/>
</dbReference>
<dbReference type="Gene3D" id="3.30.70.270">
    <property type="match status" value="1"/>
</dbReference>
<name>A0A7C3FVV3_9BACT</name>
<dbReference type="PANTHER" id="PTHR33121:SF70">
    <property type="entry name" value="SIGNALING PROTEIN YKOW"/>
    <property type="match status" value="1"/>
</dbReference>
<keyword evidence="1" id="KW-0472">Membrane</keyword>
<organism evidence="4">
    <name type="scientific">Sulfurimonas autotrophica</name>
    <dbReference type="NCBI Taxonomy" id="202747"/>
    <lineage>
        <taxon>Bacteria</taxon>
        <taxon>Pseudomonadati</taxon>
        <taxon>Campylobacterota</taxon>
        <taxon>Epsilonproteobacteria</taxon>
        <taxon>Campylobacterales</taxon>
        <taxon>Sulfurimonadaceae</taxon>
        <taxon>Sulfurimonas</taxon>
    </lineage>
</organism>
<dbReference type="SUPFAM" id="SSF55073">
    <property type="entry name" value="Nucleotide cyclase"/>
    <property type="match status" value="1"/>
</dbReference>
<dbReference type="InterPro" id="IPR035919">
    <property type="entry name" value="EAL_sf"/>
</dbReference>
<evidence type="ECO:0000259" key="3">
    <source>
        <dbReference type="PROSITE" id="PS50887"/>
    </source>
</evidence>
<dbReference type="InterPro" id="IPR043128">
    <property type="entry name" value="Rev_trsase/Diguanyl_cyclase"/>
</dbReference>
<feature type="domain" description="GGDEF" evidence="3">
    <location>
        <begin position="277"/>
        <end position="405"/>
    </location>
</feature>
<proteinExistence type="predicted"/>
<dbReference type="InterPro" id="IPR000160">
    <property type="entry name" value="GGDEF_dom"/>
</dbReference>
<keyword evidence="1" id="KW-0812">Transmembrane</keyword>
<dbReference type="CDD" id="cd01949">
    <property type="entry name" value="GGDEF"/>
    <property type="match status" value="1"/>
</dbReference>
<dbReference type="Gene3D" id="3.20.20.450">
    <property type="entry name" value="EAL domain"/>
    <property type="match status" value="1"/>
</dbReference>
<feature type="transmembrane region" description="Helical" evidence="1">
    <location>
        <begin position="204"/>
        <end position="226"/>
    </location>
</feature>
<protein>
    <submittedName>
        <fullName evidence="4">DUF3365 domain-containing protein</fullName>
    </submittedName>
</protein>
<dbReference type="InterPro" id="IPR050706">
    <property type="entry name" value="Cyclic-di-GMP_PDE-like"/>
</dbReference>
<dbReference type="SUPFAM" id="SSF141868">
    <property type="entry name" value="EAL domain-like"/>
    <property type="match status" value="1"/>
</dbReference>
<accession>A0A7C3FVV3</accession>
<gene>
    <name evidence="4" type="ORF">ENJ67_01235</name>
</gene>
<feature type="transmembrane region" description="Helical" evidence="1">
    <location>
        <begin position="9"/>
        <end position="27"/>
    </location>
</feature>
<dbReference type="Pfam" id="PF00990">
    <property type="entry name" value="GGDEF"/>
    <property type="match status" value="1"/>
</dbReference>
<comment type="caution">
    <text evidence="4">The sequence shown here is derived from an EMBL/GenBank/DDBJ whole genome shotgun (WGS) entry which is preliminary data.</text>
</comment>
<dbReference type="InterPro" id="IPR029787">
    <property type="entry name" value="Nucleotide_cyclase"/>
</dbReference>
<evidence type="ECO:0000259" key="2">
    <source>
        <dbReference type="PROSITE" id="PS50883"/>
    </source>
</evidence>
<dbReference type="PANTHER" id="PTHR33121">
    <property type="entry name" value="CYCLIC DI-GMP PHOSPHODIESTERASE PDEF"/>
    <property type="match status" value="1"/>
</dbReference>
<dbReference type="SMART" id="SM00267">
    <property type="entry name" value="GGDEF"/>
    <property type="match status" value="1"/>
</dbReference>
<dbReference type="PROSITE" id="PS50887">
    <property type="entry name" value="GGDEF"/>
    <property type="match status" value="1"/>
</dbReference>
<dbReference type="NCBIfam" id="TIGR00254">
    <property type="entry name" value="GGDEF"/>
    <property type="match status" value="1"/>
</dbReference>
<dbReference type="Pfam" id="PF00563">
    <property type="entry name" value="EAL"/>
    <property type="match status" value="1"/>
</dbReference>
<dbReference type="Pfam" id="PF11845">
    <property type="entry name" value="Tll0287-like"/>
    <property type="match status" value="1"/>
</dbReference>
<dbReference type="AlphaFoldDB" id="A0A7C3FVV3"/>
<sequence length="499" mass="58442">MEKYLNRKVLFFIPIIFLVMLLFRIVYSYTDTVKQMNEFAYKEAQVLEAYAMAHRDYYQKLYFDKTIPLNSNTLKGLPAYSSYHINQKFSKANPFNIGLRTVSDRARNPKNKADEDEMQAIEYFKEHPQKKEYFSQDDPNYYQYAAAMKIQNRCLKCHASKENAPQFIRNRYDKAYGYKLGELRGILSIKIPKKKLNDYFINHFLYSVLYDTLAFIILFLIIYFIAQKSKKFNTYLQKAVQKQTEKLKDTLVKERLTKLPNRLKFLEDINNSKQSKQNRHLALINIDNFKDINDFYGHAVGDELLIQLAQKIQNLCKDQHAIVYKLPSDEYAIFTHSHLTAQSFIARITILLNEIQKNAYLINDNAIFITVSCGIASNKKELIIKADMALQVAKTSKTSLIVYDKKIDTIENVNKNIRGIALLKDAIANDRIVPYFQPIYNLHTQKIEKYESLVRIITTNGDVITPYTFLDIAEKSKLYHHITYVMLEKSFAFFADKEQ</sequence>
<dbReference type="Proteomes" id="UP000886390">
    <property type="component" value="Unassembled WGS sequence"/>
</dbReference>
<evidence type="ECO:0000313" key="4">
    <source>
        <dbReference type="EMBL" id="HFB53329.1"/>
    </source>
</evidence>
<dbReference type="InterPro" id="IPR021796">
    <property type="entry name" value="Tll0287-like_dom"/>
</dbReference>
<dbReference type="GO" id="GO:0071111">
    <property type="term" value="F:cyclic-guanylate-specific phosphodiesterase activity"/>
    <property type="evidence" value="ECO:0007669"/>
    <property type="project" value="InterPro"/>
</dbReference>